<organism evidence="2 3">
    <name type="scientific">Etheostoma spectabile</name>
    <name type="common">orangethroat darter</name>
    <dbReference type="NCBI Taxonomy" id="54343"/>
    <lineage>
        <taxon>Eukaryota</taxon>
        <taxon>Metazoa</taxon>
        <taxon>Chordata</taxon>
        <taxon>Craniata</taxon>
        <taxon>Vertebrata</taxon>
        <taxon>Euteleostomi</taxon>
        <taxon>Actinopterygii</taxon>
        <taxon>Neopterygii</taxon>
        <taxon>Teleostei</taxon>
        <taxon>Neoteleostei</taxon>
        <taxon>Acanthomorphata</taxon>
        <taxon>Eupercaria</taxon>
        <taxon>Perciformes</taxon>
        <taxon>Percoidei</taxon>
        <taxon>Percidae</taxon>
        <taxon>Etheostomatinae</taxon>
        <taxon>Etheostoma</taxon>
    </lineage>
</organism>
<evidence type="ECO:0000313" key="2">
    <source>
        <dbReference type="EMBL" id="KAA8582457.1"/>
    </source>
</evidence>
<feature type="region of interest" description="Disordered" evidence="1">
    <location>
        <begin position="38"/>
        <end position="59"/>
    </location>
</feature>
<name>A0A5J5CL88_9PERO</name>
<feature type="region of interest" description="Disordered" evidence="1">
    <location>
        <begin position="1"/>
        <end position="22"/>
    </location>
</feature>
<evidence type="ECO:0000313" key="3">
    <source>
        <dbReference type="Proteomes" id="UP000327493"/>
    </source>
</evidence>
<dbReference type="EMBL" id="VOFY01000019">
    <property type="protein sequence ID" value="KAA8582457.1"/>
    <property type="molecule type" value="Genomic_DNA"/>
</dbReference>
<keyword evidence="3" id="KW-1185">Reference proteome</keyword>
<gene>
    <name evidence="2" type="ORF">FQN60_006128</name>
</gene>
<reference evidence="2 3" key="1">
    <citation type="submission" date="2019-08" db="EMBL/GenBank/DDBJ databases">
        <title>A chromosome-level genome assembly, high-density linkage maps, and genome scans reveal the genomic architecture of hybrid incompatibilities underlying speciation via character displacement in darters (Percidae: Etheostominae).</title>
        <authorList>
            <person name="Moran R.L."/>
            <person name="Catchen J.M."/>
            <person name="Fuller R.C."/>
        </authorList>
    </citation>
    <scope>NUCLEOTIDE SEQUENCE [LARGE SCALE GENOMIC DNA]</scope>
    <source>
        <strain evidence="2">EspeVRDwgs_2016</strain>
        <tissue evidence="2">Muscle</tissue>
    </source>
</reference>
<evidence type="ECO:0000256" key="1">
    <source>
        <dbReference type="SAM" id="MobiDB-lite"/>
    </source>
</evidence>
<proteinExistence type="predicted"/>
<comment type="caution">
    <text evidence="2">The sequence shown here is derived from an EMBL/GenBank/DDBJ whole genome shotgun (WGS) entry which is preliminary data.</text>
</comment>
<dbReference type="AlphaFoldDB" id="A0A5J5CL88"/>
<dbReference type="Proteomes" id="UP000327493">
    <property type="component" value="Chromosome 19"/>
</dbReference>
<protein>
    <submittedName>
        <fullName evidence="2">Uncharacterized protein</fullName>
    </submittedName>
</protein>
<sequence>MPSSPRFSLFRPTTLKPRPPDSGFCRSMVNGGLCRSSEWVSGGKDKGTRPSTVCLLDPA</sequence>
<accession>A0A5J5CL88</accession>